<feature type="compositionally biased region" description="Pro residues" evidence="1">
    <location>
        <begin position="1"/>
        <end position="23"/>
    </location>
</feature>
<dbReference type="EMBL" id="JAHHHV010000076">
    <property type="protein sequence ID" value="MBW4467353.1"/>
    <property type="molecule type" value="Genomic_DNA"/>
</dbReference>
<dbReference type="InterPro" id="IPR018511">
    <property type="entry name" value="Hemolysin-typ_Ca-bd_CS"/>
</dbReference>
<reference evidence="2" key="2">
    <citation type="journal article" date="2022" name="Microbiol. Resour. Announc.">
        <title>Metagenome Sequencing to Explore Phylogenomics of Terrestrial Cyanobacteria.</title>
        <authorList>
            <person name="Ward R.D."/>
            <person name="Stajich J.E."/>
            <person name="Johansen J.R."/>
            <person name="Huntemann M."/>
            <person name="Clum A."/>
            <person name="Foster B."/>
            <person name="Foster B."/>
            <person name="Roux S."/>
            <person name="Palaniappan K."/>
            <person name="Varghese N."/>
            <person name="Mukherjee S."/>
            <person name="Reddy T.B.K."/>
            <person name="Daum C."/>
            <person name="Copeland A."/>
            <person name="Chen I.A."/>
            <person name="Ivanova N.N."/>
            <person name="Kyrpides N.C."/>
            <person name="Shapiro N."/>
            <person name="Eloe-Fadrosh E.A."/>
            <person name="Pietrasiak N."/>
        </authorList>
    </citation>
    <scope>NUCLEOTIDE SEQUENCE</scope>
    <source>
        <strain evidence="2">GSE-TBD4-15B</strain>
    </source>
</reference>
<dbReference type="AlphaFoldDB" id="A0A951U615"/>
<proteinExistence type="predicted"/>
<name>A0A951U615_9CYAN</name>
<dbReference type="Gene3D" id="2.150.10.10">
    <property type="entry name" value="Serralysin-like metalloprotease, C-terminal"/>
    <property type="match status" value="1"/>
</dbReference>
<dbReference type="GO" id="GO:0005509">
    <property type="term" value="F:calcium ion binding"/>
    <property type="evidence" value="ECO:0007669"/>
    <property type="project" value="InterPro"/>
</dbReference>
<protein>
    <recommendedName>
        <fullName evidence="4">Calcium-binding protein</fullName>
    </recommendedName>
</protein>
<dbReference type="SUPFAM" id="SSF51120">
    <property type="entry name" value="beta-Roll"/>
    <property type="match status" value="1"/>
</dbReference>
<feature type="region of interest" description="Disordered" evidence="1">
    <location>
        <begin position="1"/>
        <end position="31"/>
    </location>
</feature>
<reference evidence="2" key="1">
    <citation type="submission" date="2021-05" db="EMBL/GenBank/DDBJ databases">
        <authorList>
            <person name="Pietrasiak N."/>
            <person name="Ward R."/>
            <person name="Stajich J.E."/>
            <person name="Kurbessoian T."/>
        </authorList>
    </citation>
    <scope>NUCLEOTIDE SEQUENCE</scope>
    <source>
        <strain evidence="2">GSE-TBD4-15B</strain>
    </source>
</reference>
<evidence type="ECO:0000313" key="3">
    <source>
        <dbReference type="Proteomes" id="UP000707356"/>
    </source>
</evidence>
<accession>A0A951U615</accession>
<dbReference type="PRINTS" id="PR00313">
    <property type="entry name" value="CABNDNGRPT"/>
</dbReference>
<comment type="caution">
    <text evidence="2">The sequence shown here is derived from an EMBL/GenBank/DDBJ whole genome shotgun (WGS) entry which is preliminary data.</text>
</comment>
<dbReference type="PROSITE" id="PS00330">
    <property type="entry name" value="HEMOLYSIN_CALCIUM"/>
    <property type="match status" value="1"/>
</dbReference>
<evidence type="ECO:0008006" key="4">
    <source>
        <dbReference type="Google" id="ProtNLM"/>
    </source>
</evidence>
<dbReference type="Pfam" id="PF00353">
    <property type="entry name" value="HemolysinCabind"/>
    <property type="match status" value="1"/>
</dbReference>
<evidence type="ECO:0000313" key="2">
    <source>
        <dbReference type="EMBL" id="MBW4467353.1"/>
    </source>
</evidence>
<dbReference type="Proteomes" id="UP000707356">
    <property type="component" value="Unassembled WGS sequence"/>
</dbReference>
<dbReference type="GO" id="GO:0005615">
    <property type="term" value="C:extracellular space"/>
    <property type="evidence" value="ECO:0007669"/>
    <property type="project" value="InterPro"/>
</dbReference>
<gene>
    <name evidence="2" type="ORF">KME07_18155</name>
</gene>
<organism evidence="2 3">
    <name type="scientific">Pegethrix bostrychoides GSE-TBD4-15B</name>
    <dbReference type="NCBI Taxonomy" id="2839662"/>
    <lineage>
        <taxon>Bacteria</taxon>
        <taxon>Bacillati</taxon>
        <taxon>Cyanobacteriota</taxon>
        <taxon>Cyanophyceae</taxon>
        <taxon>Oculatellales</taxon>
        <taxon>Oculatellaceae</taxon>
        <taxon>Pegethrix</taxon>
    </lineage>
</organism>
<sequence length="185" mass="18830">MPASTPTPSPTPAPAPTPSPTPVAPASDDLTGTAANDQLLGTAANNRISGLGGNDLLNGRAGNDTLTGGAGQDSFLFSSDRVFASGDFGLDQITDFQRGTDKILLDKTSFGNISSSQIAIVSQDSLAARNSRKIVYSRGTGRLFFNANGSSNGLGQGSAFAIIDSDGNASTAAPALTRSDFQFVL</sequence>
<dbReference type="InterPro" id="IPR011049">
    <property type="entry name" value="Serralysin-like_metalloprot_C"/>
</dbReference>
<evidence type="ECO:0000256" key="1">
    <source>
        <dbReference type="SAM" id="MobiDB-lite"/>
    </source>
</evidence>
<dbReference type="InterPro" id="IPR001343">
    <property type="entry name" value="Hemolysn_Ca-bd"/>
</dbReference>